<comment type="caution">
    <text evidence="2">The sequence shown here is derived from an EMBL/GenBank/DDBJ whole genome shotgun (WGS) entry which is preliminary data.</text>
</comment>
<accession>A0A835JUA3</accession>
<gene>
    <name evidence="2" type="ORF">SADUNF_Sadunf09G0056500</name>
</gene>
<feature type="region of interest" description="Disordered" evidence="1">
    <location>
        <begin position="49"/>
        <end position="71"/>
    </location>
</feature>
<name>A0A835JUA3_9ROSI</name>
<organism evidence="2 3">
    <name type="scientific">Salix dunnii</name>
    <dbReference type="NCBI Taxonomy" id="1413687"/>
    <lineage>
        <taxon>Eukaryota</taxon>
        <taxon>Viridiplantae</taxon>
        <taxon>Streptophyta</taxon>
        <taxon>Embryophyta</taxon>
        <taxon>Tracheophyta</taxon>
        <taxon>Spermatophyta</taxon>
        <taxon>Magnoliopsida</taxon>
        <taxon>eudicotyledons</taxon>
        <taxon>Gunneridae</taxon>
        <taxon>Pentapetalae</taxon>
        <taxon>rosids</taxon>
        <taxon>fabids</taxon>
        <taxon>Malpighiales</taxon>
        <taxon>Salicaceae</taxon>
        <taxon>Saliceae</taxon>
        <taxon>Salix</taxon>
    </lineage>
</organism>
<dbReference type="AlphaFoldDB" id="A0A835JUA3"/>
<evidence type="ECO:0000256" key="1">
    <source>
        <dbReference type="SAM" id="MobiDB-lite"/>
    </source>
</evidence>
<sequence>MGFASGFMVGVIIGHIAFKKRRELFLKVFRTRQQRGQKLLNKLKFEKREEKLEDESNYPPRGKEGESPWPGYVRKALPEISFRMENKQSQGQRNK</sequence>
<evidence type="ECO:0000313" key="2">
    <source>
        <dbReference type="EMBL" id="KAF9675671.1"/>
    </source>
</evidence>
<proteinExistence type="predicted"/>
<dbReference type="EMBL" id="JADGMS010000009">
    <property type="protein sequence ID" value="KAF9675671.1"/>
    <property type="molecule type" value="Genomic_DNA"/>
</dbReference>
<keyword evidence="3" id="KW-1185">Reference proteome</keyword>
<reference evidence="2 3" key="1">
    <citation type="submission" date="2020-10" db="EMBL/GenBank/DDBJ databases">
        <title>Plant Genome Project.</title>
        <authorList>
            <person name="Zhang R.-G."/>
        </authorList>
    </citation>
    <scope>NUCLEOTIDE SEQUENCE [LARGE SCALE GENOMIC DNA]</scope>
    <source>
        <strain evidence="2">FAFU-HL-1</strain>
        <tissue evidence="2">Leaf</tissue>
    </source>
</reference>
<evidence type="ECO:0000313" key="3">
    <source>
        <dbReference type="Proteomes" id="UP000657918"/>
    </source>
</evidence>
<dbReference type="Proteomes" id="UP000657918">
    <property type="component" value="Unassembled WGS sequence"/>
</dbReference>
<protein>
    <submittedName>
        <fullName evidence="2">Uncharacterized protein</fullName>
    </submittedName>
</protein>